<dbReference type="InterPro" id="IPR014284">
    <property type="entry name" value="RNA_pol_sigma-70_dom"/>
</dbReference>
<feature type="domain" description="RNA polymerase sigma-70 region 2" evidence="6">
    <location>
        <begin position="36"/>
        <end position="102"/>
    </location>
</feature>
<dbReference type="PANTHER" id="PTHR43133:SF45">
    <property type="entry name" value="RNA POLYMERASE ECF-TYPE SIGMA FACTOR"/>
    <property type="match status" value="1"/>
</dbReference>
<name>A0ABV8SSW6_9GAMM</name>
<organism evidence="8 9">
    <name type="scientific">Steroidobacter flavus</name>
    <dbReference type="NCBI Taxonomy" id="1842136"/>
    <lineage>
        <taxon>Bacteria</taxon>
        <taxon>Pseudomonadati</taxon>
        <taxon>Pseudomonadota</taxon>
        <taxon>Gammaproteobacteria</taxon>
        <taxon>Steroidobacterales</taxon>
        <taxon>Steroidobacteraceae</taxon>
        <taxon>Steroidobacter</taxon>
    </lineage>
</organism>
<dbReference type="RefSeq" id="WP_380596544.1">
    <property type="nucleotide sequence ID" value="NZ_JBHSDU010000003.1"/>
</dbReference>
<dbReference type="Pfam" id="PF08281">
    <property type="entry name" value="Sigma70_r4_2"/>
    <property type="match status" value="1"/>
</dbReference>
<dbReference type="Gene3D" id="1.10.1740.10">
    <property type="match status" value="1"/>
</dbReference>
<dbReference type="InterPro" id="IPR039425">
    <property type="entry name" value="RNA_pol_sigma-70-like"/>
</dbReference>
<evidence type="ECO:0000256" key="2">
    <source>
        <dbReference type="ARBA" id="ARBA00023015"/>
    </source>
</evidence>
<dbReference type="PANTHER" id="PTHR43133">
    <property type="entry name" value="RNA POLYMERASE ECF-TYPE SIGMA FACTO"/>
    <property type="match status" value="1"/>
</dbReference>
<comment type="similarity">
    <text evidence="1">Belongs to the sigma-70 factor family. ECF subfamily.</text>
</comment>
<dbReference type="InterPro" id="IPR013249">
    <property type="entry name" value="RNA_pol_sigma70_r4_t2"/>
</dbReference>
<evidence type="ECO:0000313" key="9">
    <source>
        <dbReference type="Proteomes" id="UP001595904"/>
    </source>
</evidence>
<keyword evidence="3" id="KW-0731">Sigma factor</keyword>
<protein>
    <submittedName>
        <fullName evidence="8">RNA polymerase sigma factor</fullName>
    </submittedName>
</protein>
<accession>A0ABV8SSW6</accession>
<dbReference type="InterPro" id="IPR036388">
    <property type="entry name" value="WH-like_DNA-bd_sf"/>
</dbReference>
<feature type="region of interest" description="Disordered" evidence="5">
    <location>
        <begin position="99"/>
        <end position="123"/>
    </location>
</feature>
<dbReference type="Pfam" id="PF04542">
    <property type="entry name" value="Sigma70_r2"/>
    <property type="match status" value="1"/>
</dbReference>
<dbReference type="EMBL" id="JBHSDU010000003">
    <property type="protein sequence ID" value="MFC4309494.1"/>
    <property type="molecule type" value="Genomic_DNA"/>
</dbReference>
<keyword evidence="9" id="KW-1185">Reference proteome</keyword>
<evidence type="ECO:0000259" key="6">
    <source>
        <dbReference type="Pfam" id="PF04542"/>
    </source>
</evidence>
<gene>
    <name evidence="8" type="ORF">ACFPN2_10430</name>
</gene>
<evidence type="ECO:0000256" key="3">
    <source>
        <dbReference type="ARBA" id="ARBA00023082"/>
    </source>
</evidence>
<dbReference type="SUPFAM" id="SSF88659">
    <property type="entry name" value="Sigma3 and sigma4 domains of RNA polymerase sigma factors"/>
    <property type="match status" value="1"/>
</dbReference>
<dbReference type="SUPFAM" id="SSF88946">
    <property type="entry name" value="Sigma2 domain of RNA polymerase sigma factors"/>
    <property type="match status" value="1"/>
</dbReference>
<keyword evidence="4" id="KW-0804">Transcription</keyword>
<dbReference type="InterPro" id="IPR013325">
    <property type="entry name" value="RNA_pol_sigma_r2"/>
</dbReference>
<dbReference type="Gene3D" id="1.10.10.10">
    <property type="entry name" value="Winged helix-like DNA-binding domain superfamily/Winged helix DNA-binding domain"/>
    <property type="match status" value="1"/>
</dbReference>
<comment type="caution">
    <text evidence="8">The sequence shown here is derived from an EMBL/GenBank/DDBJ whole genome shotgun (WGS) entry which is preliminary data.</text>
</comment>
<evidence type="ECO:0000313" key="8">
    <source>
        <dbReference type="EMBL" id="MFC4309494.1"/>
    </source>
</evidence>
<keyword evidence="2" id="KW-0805">Transcription regulation</keyword>
<feature type="compositionally biased region" description="Basic and acidic residues" evidence="5">
    <location>
        <begin position="99"/>
        <end position="109"/>
    </location>
</feature>
<dbReference type="NCBIfam" id="TIGR02937">
    <property type="entry name" value="sigma70-ECF"/>
    <property type="match status" value="1"/>
</dbReference>
<dbReference type="InterPro" id="IPR007627">
    <property type="entry name" value="RNA_pol_sigma70_r2"/>
</dbReference>
<feature type="domain" description="RNA polymerase sigma factor 70 region 4 type 2" evidence="7">
    <location>
        <begin position="133"/>
        <end position="183"/>
    </location>
</feature>
<reference evidence="9" key="1">
    <citation type="journal article" date="2019" name="Int. J. Syst. Evol. Microbiol.">
        <title>The Global Catalogue of Microorganisms (GCM) 10K type strain sequencing project: providing services to taxonomists for standard genome sequencing and annotation.</title>
        <authorList>
            <consortium name="The Broad Institute Genomics Platform"/>
            <consortium name="The Broad Institute Genome Sequencing Center for Infectious Disease"/>
            <person name="Wu L."/>
            <person name="Ma J."/>
        </authorList>
    </citation>
    <scope>NUCLEOTIDE SEQUENCE [LARGE SCALE GENOMIC DNA]</scope>
    <source>
        <strain evidence="9">CGMCC 1.10759</strain>
    </source>
</reference>
<dbReference type="Proteomes" id="UP001595904">
    <property type="component" value="Unassembled WGS sequence"/>
</dbReference>
<dbReference type="InterPro" id="IPR013324">
    <property type="entry name" value="RNA_pol_sigma_r3/r4-like"/>
</dbReference>
<evidence type="ECO:0000256" key="5">
    <source>
        <dbReference type="SAM" id="MobiDB-lite"/>
    </source>
</evidence>
<evidence type="ECO:0000256" key="1">
    <source>
        <dbReference type="ARBA" id="ARBA00010641"/>
    </source>
</evidence>
<evidence type="ECO:0000256" key="4">
    <source>
        <dbReference type="ARBA" id="ARBA00023163"/>
    </source>
</evidence>
<evidence type="ECO:0000259" key="7">
    <source>
        <dbReference type="Pfam" id="PF08281"/>
    </source>
</evidence>
<proteinExistence type="inferred from homology"/>
<sequence length="191" mass="21482">MSDWSDVSMLGEVGALRQTTALATGQRAAEVPFEQIVRDHGPLLRRIAASYEADPERRNELHQDILLAIWRALPSFRNDSLLRTFLARIAHNRGVSHVAREASRPRTTELTELEPSPQPSPLEHADITHRQALLMEQVRQLPLGMRELVVLTLEGFTPREIANVLNLSPNVISIRLTRAKAMLRSAFTAQD</sequence>